<gene>
    <name evidence="2" type="ordered locus">Dtox_1392</name>
</gene>
<evidence type="ECO:0000256" key="1">
    <source>
        <dbReference type="SAM" id="Coils"/>
    </source>
</evidence>
<dbReference type="HOGENOM" id="CLU_182370_0_0_9"/>
<dbReference type="Proteomes" id="UP000002217">
    <property type="component" value="Chromosome"/>
</dbReference>
<organism evidence="2 3">
    <name type="scientific">Desulfofarcimen acetoxidans (strain ATCC 49208 / DSM 771 / KCTC 5769 / VKM B-1644 / 5575)</name>
    <name type="common">Desulfotomaculum acetoxidans</name>
    <dbReference type="NCBI Taxonomy" id="485916"/>
    <lineage>
        <taxon>Bacteria</taxon>
        <taxon>Bacillati</taxon>
        <taxon>Bacillota</taxon>
        <taxon>Clostridia</taxon>
        <taxon>Eubacteriales</taxon>
        <taxon>Peptococcaceae</taxon>
        <taxon>Desulfofarcimen</taxon>
    </lineage>
</organism>
<name>C8W6H9_DESAS</name>
<dbReference type="RefSeq" id="WP_015756983.1">
    <property type="nucleotide sequence ID" value="NC_013216.1"/>
</dbReference>
<feature type="coiled-coil region" evidence="1">
    <location>
        <begin position="16"/>
        <end position="72"/>
    </location>
</feature>
<keyword evidence="1" id="KW-0175">Coiled coil</keyword>
<dbReference type="OrthoDB" id="9859130at2"/>
<dbReference type="AlphaFoldDB" id="C8W6H9"/>
<keyword evidence="3" id="KW-1185">Reference proteome</keyword>
<dbReference type="EMBL" id="CP001720">
    <property type="protein sequence ID" value="ACV62268.1"/>
    <property type="molecule type" value="Genomic_DNA"/>
</dbReference>
<evidence type="ECO:0000313" key="2">
    <source>
        <dbReference type="EMBL" id="ACV62268.1"/>
    </source>
</evidence>
<protein>
    <submittedName>
        <fullName evidence="2">Uncharacterized protein</fullName>
    </submittedName>
</protein>
<sequence length="87" mass="10174">MTVDYTEKLTRLKDGLEKAKDLRVKALTKLEGLEAQEQELVKELRSKYEVDPEKLEDEIARLEKQIAEMIAEIEAIIPWDLLSKFKQ</sequence>
<dbReference type="STRING" id="485916.Dtox_1392"/>
<evidence type="ECO:0000313" key="3">
    <source>
        <dbReference type="Proteomes" id="UP000002217"/>
    </source>
</evidence>
<dbReference type="KEGG" id="dae:Dtox_1392"/>
<reference evidence="2 3" key="1">
    <citation type="journal article" date="2009" name="Stand. Genomic Sci.">
        <title>Complete genome sequence of Desulfotomaculum acetoxidans type strain (5575).</title>
        <authorList>
            <person name="Spring S."/>
            <person name="Lapidus A."/>
            <person name="Schroder M."/>
            <person name="Gleim D."/>
            <person name="Sims D."/>
            <person name="Meincke L."/>
            <person name="Glavina Del Rio T."/>
            <person name="Tice H."/>
            <person name="Copeland A."/>
            <person name="Cheng J.F."/>
            <person name="Lucas S."/>
            <person name="Chen F."/>
            <person name="Nolan M."/>
            <person name="Bruce D."/>
            <person name="Goodwin L."/>
            <person name="Pitluck S."/>
            <person name="Ivanova N."/>
            <person name="Mavromatis K."/>
            <person name="Mikhailova N."/>
            <person name="Pati A."/>
            <person name="Chen A."/>
            <person name="Palaniappan K."/>
            <person name="Land M."/>
            <person name="Hauser L."/>
            <person name="Chang Y.J."/>
            <person name="Jeffries C.D."/>
            <person name="Chain P."/>
            <person name="Saunders E."/>
            <person name="Brettin T."/>
            <person name="Detter J.C."/>
            <person name="Goker M."/>
            <person name="Bristow J."/>
            <person name="Eisen J.A."/>
            <person name="Markowitz V."/>
            <person name="Hugenholtz P."/>
            <person name="Kyrpides N.C."/>
            <person name="Klenk H.P."/>
            <person name="Han C."/>
        </authorList>
    </citation>
    <scope>NUCLEOTIDE SEQUENCE [LARGE SCALE GENOMIC DNA]</scope>
    <source>
        <strain evidence="3">ATCC 49208 / DSM 771 / VKM B-1644</strain>
    </source>
</reference>
<accession>C8W6H9</accession>
<proteinExistence type="predicted"/>